<dbReference type="EMBL" id="VXLC01000016">
    <property type="protein sequence ID" value="KAA8885088.1"/>
    <property type="molecule type" value="Genomic_DNA"/>
</dbReference>
<reference evidence="2 3" key="1">
    <citation type="submission" date="2019-09" db="EMBL/GenBank/DDBJ databases">
        <authorList>
            <person name="Wang X."/>
        </authorList>
    </citation>
    <scope>NUCLEOTIDE SEQUENCE [LARGE SCALE GENOMIC DNA]</scope>
    <source>
        <strain evidence="2 3">CICC 11023</strain>
    </source>
</reference>
<dbReference type="Proteomes" id="UP000323876">
    <property type="component" value="Unassembled WGS sequence"/>
</dbReference>
<name>A0A5N0E6M4_9NOCA</name>
<keyword evidence="3" id="KW-1185">Reference proteome</keyword>
<evidence type="ECO:0000259" key="1">
    <source>
        <dbReference type="Pfam" id="PF18735"/>
    </source>
</evidence>
<sequence length="175" mass="20300">MTGPVRSLYEDYRGLVEDLKDRSPSGLAALNRTYHKVILVAAASSLENQVKRVIESMFREHGRDELSFFVADRVMSRGYHQLFDWNNEKAKILFSSFGPGCAKLFEQTLKNDNEFNKEHFAFMRLGKLRNMLVHRDYATYALDETPDELYELYRLAVLFPGRFEGIIFTSTPDTK</sequence>
<dbReference type="InterPro" id="IPR041519">
    <property type="entry name" value="HEPN_RiboL-PSP"/>
</dbReference>
<dbReference type="AlphaFoldDB" id="A0A5N0E6M4"/>
<proteinExistence type="predicted"/>
<evidence type="ECO:0000313" key="2">
    <source>
        <dbReference type="EMBL" id="KAA8885088.1"/>
    </source>
</evidence>
<gene>
    <name evidence="2" type="ORF">F3087_30045</name>
</gene>
<evidence type="ECO:0000313" key="3">
    <source>
        <dbReference type="Proteomes" id="UP000323876"/>
    </source>
</evidence>
<protein>
    <recommendedName>
        <fullName evidence="1">RiboL-PSP-HEPN domain-containing protein</fullName>
    </recommendedName>
</protein>
<feature type="domain" description="RiboL-PSP-HEPN" evidence="1">
    <location>
        <begin position="27"/>
        <end position="157"/>
    </location>
</feature>
<dbReference type="OrthoDB" id="9770340at2"/>
<organism evidence="2 3">
    <name type="scientific">Nocardia colli</name>
    <dbReference type="NCBI Taxonomy" id="2545717"/>
    <lineage>
        <taxon>Bacteria</taxon>
        <taxon>Bacillati</taxon>
        <taxon>Actinomycetota</taxon>
        <taxon>Actinomycetes</taxon>
        <taxon>Mycobacteriales</taxon>
        <taxon>Nocardiaceae</taxon>
        <taxon>Nocardia</taxon>
    </lineage>
</organism>
<dbReference type="RefSeq" id="WP_150405455.1">
    <property type="nucleotide sequence ID" value="NZ_VXLC01000016.1"/>
</dbReference>
<comment type="caution">
    <text evidence="2">The sequence shown here is derived from an EMBL/GenBank/DDBJ whole genome shotgun (WGS) entry which is preliminary data.</text>
</comment>
<dbReference type="Pfam" id="PF18735">
    <property type="entry name" value="HEPN_RiboL-PSP"/>
    <property type="match status" value="1"/>
</dbReference>
<accession>A0A5N0E6M4</accession>